<protein>
    <recommendedName>
        <fullName evidence="1">Enoyl reductase (ER) domain-containing protein</fullName>
    </recommendedName>
</protein>
<dbReference type="RefSeq" id="XP_022511228.1">
    <property type="nucleotide sequence ID" value="XM_022656440.1"/>
</dbReference>
<dbReference type="Pfam" id="PF08240">
    <property type="entry name" value="ADH_N"/>
    <property type="match status" value="1"/>
</dbReference>
<proteinExistence type="predicted"/>
<dbReference type="Proteomes" id="UP000077002">
    <property type="component" value="Unassembled WGS sequence"/>
</dbReference>
<dbReference type="InterPro" id="IPR052711">
    <property type="entry name" value="Zinc_ADH-like"/>
</dbReference>
<sequence>MSLPKTTKAWVIHGTDPSKGFDNLKLEEVPVEELGESPGGEIDADCTRDLFIPQGAYPFPLKPPIIACSDGAGKVIAVGKKVTEFSVGDKVVTSFYQGHQYGDITEPATASGLGGGLHGTLRHYGVFPQNGLALAPSNLTPTGAGTLSCAALTAWNALYGLASKAIKPGSVVLTQGTGGVSLAAIQLARAAGAIVIATTSSDEKVKRLEQLGANIVINYKKDPHWGKTAKRLSPRKEGADHVIEVGGPGTMEQSMKAVKLEGVIDVIGFLAGPKADNEPSALESLRHCFMIRGILVGSRAQLQQMNRAIEANAIDIVVDEKIFNFEDAKEAYKYQWDQKNFGKVVIKLD</sequence>
<feature type="domain" description="Enoyl reductase (ER)" evidence="1">
    <location>
        <begin position="20"/>
        <end position="346"/>
    </location>
</feature>
<comment type="caution">
    <text evidence="2">The sequence shown here is derived from an EMBL/GenBank/DDBJ whole genome shotgun (WGS) entry which is preliminary data.</text>
</comment>
<dbReference type="Pfam" id="PF00107">
    <property type="entry name" value="ADH_zinc_N"/>
    <property type="match status" value="1"/>
</dbReference>
<dbReference type="Gene3D" id="3.90.180.10">
    <property type="entry name" value="Medium-chain alcohol dehydrogenases, catalytic domain"/>
    <property type="match status" value="1"/>
</dbReference>
<accession>A0A177F600</accession>
<dbReference type="InterPro" id="IPR036291">
    <property type="entry name" value="NAD(P)-bd_dom_sf"/>
</dbReference>
<dbReference type="GO" id="GO:0016491">
    <property type="term" value="F:oxidoreductase activity"/>
    <property type="evidence" value="ECO:0007669"/>
    <property type="project" value="InterPro"/>
</dbReference>
<dbReference type="SUPFAM" id="SSF50129">
    <property type="entry name" value="GroES-like"/>
    <property type="match status" value="1"/>
</dbReference>
<dbReference type="SMART" id="SM00829">
    <property type="entry name" value="PKS_ER"/>
    <property type="match status" value="1"/>
</dbReference>
<dbReference type="Gene3D" id="3.40.50.720">
    <property type="entry name" value="NAD(P)-binding Rossmann-like Domain"/>
    <property type="match status" value="1"/>
</dbReference>
<dbReference type="GeneID" id="34601639"/>
<dbReference type="InterPro" id="IPR013154">
    <property type="entry name" value="ADH-like_N"/>
</dbReference>
<organism evidence="2 3">
    <name type="scientific">Fonsecaea monophora</name>
    <dbReference type="NCBI Taxonomy" id="254056"/>
    <lineage>
        <taxon>Eukaryota</taxon>
        <taxon>Fungi</taxon>
        <taxon>Dikarya</taxon>
        <taxon>Ascomycota</taxon>
        <taxon>Pezizomycotina</taxon>
        <taxon>Eurotiomycetes</taxon>
        <taxon>Chaetothyriomycetidae</taxon>
        <taxon>Chaetothyriales</taxon>
        <taxon>Herpotrichiellaceae</taxon>
        <taxon>Fonsecaea</taxon>
    </lineage>
</organism>
<name>A0A177F600_9EURO</name>
<dbReference type="EMBL" id="LVKK01000045">
    <property type="protein sequence ID" value="OAG39276.1"/>
    <property type="molecule type" value="Genomic_DNA"/>
</dbReference>
<keyword evidence="3" id="KW-1185">Reference proteome</keyword>
<reference evidence="2 3" key="1">
    <citation type="submission" date="2016-03" db="EMBL/GenBank/DDBJ databases">
        <title>Draft genome sequence of the Fonsecaea monophora CBS 269.37.</title>
        <authorList>
            <person name="Bombassaro A."/>
            <person name="Vinicius W.A."/>
            <person name="De Hoog S."/>
            <person name="Sun J."/>
            <person name="Souza E.M."/>
            <person name="Raittz R.T."/>
            <person name="Costa F."/>
            <person name="Leao A.C."/>
            <person name="Tadra-Sfeir M.Z."/>
            <person name="Baura V."/>
            <person name="Balsanelli E."/>
            <person name="Pedrosa F.O."/>
            <person name="Moreno L.F."/>
            <person name="Steffens M.B."/>
            <person name="Xi L."/>
            <person name="Bocca A.L."/>
            <person name="Felipe M.S."/>
            <person name="Teixeira M."/>
            <person name="Telles Filho F.Q."/>
            <person name="Azevedo C.M."/>
            <person name="Gomes R."/>
            <person name="Vicente V.A."/>
        </authorList>
    </citation>
    <scope>NUCLEOTIDE SEQUENCE [LARGE SCALE GENOMIC DNA]</scope>
    <source>
        <strain evidence="2 3">CBS 269.37</strain>
    </source>
</reference>
<dbReference type="InterPro" id="IPR013149">
    <property type="entry name" value="ADH-like_C"/>
</dbReference>
<dbReference type="InterPro" id="IPR011032">
    <property type="entry name" value="GroES-like_sf"/>
</dbReference>
<dbReference type="OrthoDB" id="9930022at2759"/>
<dbReference type="PANTHER" id="PTHR45033:SF2">
    <property type="entry name" value="ZINC-TYPE ALCOHOL DEHYDROGENASE-LIKE PROTEIN C1773.06C"/>
    <property type="match status" value="1"/>
</dbReference>
<dbReference type="CDD" id="cd08276">
    <property type="entry name" value="MDR7"/>
    <property type="match status" value="1"/>
</dbReference>
<dbReference type="InterPro" id="IPR020843">
    <property type="entry name" value="ER"/>
</dbReference>
<dbReference type="AlphaFoldDB" id="A0A177F600"/>
<evidence type="ECO:0000313" key="3">
    <source>
        <dbReference type="Proteomes" id="UP000077002"/>
    </source>
</evidence>
<dbReference type="SUPFAM" id="SSF51735">
    <property type="entry name" value="NAD(P)-binding Rossmann-fold domains"/>
    <property type="match status" value="1"/>
</dbReference>
<gene>
    <name evidence="2" type="ORF">AYO21_06480</name>
</gene>
<evidence type="ECO:0000259" key="1">
    <source>
        <dbReference type="SMART" id="SM00829"/>
    </source>
</evidence>
<evidence type="ECO:0000313" key="2">
    <source>
        <dbReference type="EMBL" id="OAG39276.1"/>
    </source>
</evidence>
<dbReference type="PANTHER" id="PTHR45033">
    <property type="match status" value="1"/>
</dbReference>